<feature type="transmembrane region" description="Helical" evidence="8">
    <location>
        <begin position="402"/>
        <end position="422"/>
    </location>
</feature>
<name>A0A8B4S119_COMTE</name>
<evidence type="ECO:0000256" key="8">
    <source>
        <dbReference type="SAM" id="Phobius"/>
    </source>
</evidence>
<feature type="transmembrane region" description="Helical" evidence="8">
    <location>
        <begin position="343"/>
        <end position="361"/>
    </location>
</feature>
<evidence type="ECO:0000256" key="6">
    <source>
        <dbReference type="ARBA" id="ARBA00022989"/>
    </source>
</evidence>
<comment type="caution">
    <text evidence="10">The sequence shown here is derived from an EMBL/GenBank/DDBJ whole genome shotgun (WGS) entry which is preliminary data.</text>
</comment>
<feature type="transmembrane region" description="Helical" evidence="8">
    <location>
        <begin position="319"/>
        <end position="336"/>
    </location>
</feature>
<proteinExistence type="inferred from homology"/>
<evidence type="ECO:0000313" key="10">
    <source>
        <dbReference type="EMBL" id="SUY74835.1"/>
    </source>
</evidence>
<feature type="transmembrane region" description="Helical" evidence="8">
    <location>
        <begin position="198"/>
        <end position="217"/>
    </location>
</feature>
<evidence type="ECO:0000256" key="4">
    <source>
        <dbReference type="ARBA" id="ARBA00022475"/>
    </source>
</evidence>
<organism evidence="10 11">
    <name type="scientific">Comamonas testosteroni</name>
    <name type="common">Pseudomonas testosteroni</name>
    <dbReference type="NCBI Taxonomy" id="285"/>
    <lineage>
        <taxon>Bacteria</taxon>
        <taxon>Pseudomonadati</taxon>
        <taxon>Pseudomonadota</taxon>
        <taxon>Betaproteobacteria</taxon>
        <taxon>Burkholderiales</taxon>
        <taxon>Comamonadaceae</taxon>
        <taxon>Comamonas</taxon>
    </lineage>
</organism>
<dbReference type="InterPro" id="IPR011701">
    <property type="entry name" value="MFS"/>
</dbReference>
<dbReference type="PANTHER" id="PTHR43271">
    <property type="entry name" value="BLL2771 PROTEIN"/>
    <property type="match status" value="1"/>
</dbReference>
<feature type="transmembrane region" description="Helical" evidence="8">
    <location>
        <begin position="108"/>
        <end position="128"/>
    </location>
</feature>
<feature type="transmembrane region" description="Helical" evidence="8">
    <location>
        <begin position="428"/>
        <end position="447"/>
    </location>
</feature>
<comment type="subcellular location">
    <subcellularLocation>
        <location evidence="1">Cell membrane</location>
        <topology evidence="1">Multi-pass membrane protein</topology>
    </subcellularLocation>
</comment>
<feature type="transmembrane region" description="Helical" evidence="8">
    <location>
        <begin position="74"/>
        <end position="96"/>
    </location>
</feature>
<feature type="transmembrane region" description="Helical" evidence="8">
    <location>
        <begin position="367"/>
        <end position="390"/>
    </location>
</feature>
<feature type="transmembrane region" description="Helical" evidence="8">
    <location>
        <begin position="229"/>
        <end position="248"/>
    </location>
</feature>
<dbReference type="PANTHER" id="PTHR43271:SF1">
    <property type="entry name" value="INNER MEMBRANE TRANSPORT PROTEIN YNFM"/>
    <property type="match status" value="1"/>
</dbReference>
<reference evidence="10 11" key="1">
    <citation type="submission" date="2018-06" db="EMBL/GenBank/DDBJ databases">
        <authorList>
            <consortium name="Pathogen Informatics"/>
            <person name="Doyle S."/>
        </authorList>
    </citation>
    <scope>NUCLEOTIDE SEQUENCE [LARGE SCALE GENOMIC DNA]</scope>
    <source>
        <strain evidence="10 11">NCTC10698</strain>
    </source>
</reference>
<dbReference type="InterPro" id="IPR020846">
    <property type="entry name" value="MFS_dom"/>
</dbReference>
<dbReference type="EMBL" id="UFXL01000001">
    <property type="protein sequence ID" value="SUY74835.1"/>
    <property type="molecule type" value="Genomic_DNA"/>
</dbReference>
<dbReference type="PROSITE" id="PS50850">
    <property type="entry name" value="MFS"/>
    <property type="match status" value="1"/>
</dbReference>
<feature type="domain" description="Major facilitator superfamily (MFS) profile" evidence="9">
    <location>
        <begin position="70"/>
        <end position="458"/>
    </location>
</feature>
<dbReference type="GO" id="GO:0005886">
    <property type="term" value="C:plasma membrane"/>
    <property type="evidence" value="ECO:0007669"/>
    <property type="project" value="UniProtKB-SubCell"/>
</dbReference>
<evidence type="ECO:0000313" key="11">
    <source>
        <dbReference type="Proteomes" id="UP000255070"/>
    </source>
</evidence>
<accession>A0A8B4S119</accession>
<evidence type="ECO:0000256" key="5">
    <source>
        <dbReference type="ARBA" id="ARBA00022692"/>
    </source>
</evidence>
<dbReference type="Pfam" id="PF07690">
    <property type="entry name" value="MFS_1"/>
    <property type="match status" value="1"/>
</dbReference>
<dbReference type="Gene3D" id="1.20.1250.20">
    <property type="entry name" value="MFS general substrate transporter like domains"/>
    <property type="match status" value="1"/>
</dbReference>
<evidence type="ECO:0000256" key="1">
    <source>
        <dbReference type="ARBA" id="ARBA00004651"/>
    </source>
</evidence>
<feature type="transmembrane region" description="Helical" evidence="8">
    <location>
        <begin position="280"/>
        <end position="299"/>
    </location>
</feature>
<dbReference type="SUPFAM" id="SSF103473">
    <property type="entry name" value="MFS general substrate transporter"/>
    <property type="match status" value="1"/>
</dbReference>
<dbReference type="InterPro" id="IPR005829">
    <property type="entry name" value="Sugar_transporter_CS"/>
</dbReference>
<protein>
    <submittedName>
        <fullName evidence="10">Inner membrane transport protein ynfM</fullName>
    </submittedName>
</protein>
<dbReference type="CDD" id="cd17324">
    <property type="entry name" value="MFS_NepI_like"/>
    <property type="match status" value="1"/>
</dbReference>
<evidence type="ECO:0000256" key="2">
    <source>
        <dbReference type="ARBA" id="ARBA00008335"/>
    </source>
</evidence>
<gene>
    <name evidence="10" type="primary">ynfM_1</name>
    <name evidence="10" type="ORF">NCTC10698_00828</name>
</gene>
<keyword evidence="3" id="KW-0813">Transport</keyword>
<sequence>MEMLRKCGPGDVIAQGRWLRKLADAQHNRGLVFGPHLSLMNSAPQDVNTSLPAQPPASAAPVWIKRGTPEYWRVSVALFLAGFATFSLLYCVQPLLPELAHSFAVSPAQSALALSVSTACLAGSIVLAGALSEGLGRRKLMFISMALAALCNLLASFMPQWHALLAARALEGLLLGGVPAVAMAYLSEEIDPPGLGFAMGLYVGGTALGGMLGRVGMSAMTEFWGWRHAMAALSVLDLLAALGFVWLLPNSRNFIKKTGLGARYHLQAWGRHLRHPGLPLLFLIAFGLMGVFVSIYNYAGFLLSASPYGLSQLQISHIFYAYLLGTAASPIAGGLADRLGRGPVLIAGTLLMAAGVVLTLLQPLAAIVAGMVLLTAGFFVAHSVASGWVGRLATQSKGHASSLYLWGYYMGSSVLGAGAGWFWSRWGWTGVGSVALAVLALVSMLAWRVQWLAKAAAANRAAS</sequence>
<evidence type="ECO:0000259" key="9">
    <source>
        <dbReference type="PROSITE" id="PS50850"/>
    </source>
</evidence>
<dbReference type="AlphaFoldDB" id="A0A8B4S119"/>
<comment type="similarity">
    <text evidence="2">Belongs to the major facilitator superfamily.</text>
</comment>
<keyword evidence="7 8" id="KW-0472">Membrane</keyword>
<evidence type="ECO:0000256" key="7">
    <source>
        <dbReference type="ARBA" id="ARBA00023136"/>
    </source>
</evidence>
<dbReference type="GO" id="GO:0022857">
    <property type="term" value="F:transmembrane transporter activity"/>
    <property type="evidence" value="ECO:0007669"/>
    <property type="project" value="InterPro"/>
</dbReference>
<feature type="transmembrane region" description="Helical" evidence="8">
    <location>
        <begin position="165"/>
        <end position="186"/>
    </location>
</feature>
<dbReference type="Proteomes" id="UP000255070">
    <property type="component" value="Unassembled WGS sequence"/>
</dbReference>
<dbReference type="InterPro" id="IPR036259">
    <property type="entry name" value="MFS_trans_sf"/>
</dbReference>
<keyword evidence="5 8" id="KW-0812">Transmembrane</keyword>
<keyword evidence="6 8" id="KW-1133">Transmembrane helix</keyword>
<dbReference type="PROSITE" id="PS00216">
    <property type="entry name" value="SUGAR_TRANSPORT_1"/>
    <property type="match status" value="1"/>
</dbReference>
<keyword evidence="11" id="KW-1185">Reference proteome</keyword>
<keyword evidence="4" id="KW-1003">Cell membrane</keyword>
<feature type="transmembrane region" description="Helical" evidence="8">
    <location>
        <begin position="140"/>
        <end position="159"/>
    </location>
</feature>
<evidence type="ECO:0000256" key="3">
    <source>
        <dbReference type="ARBA" id="ARBA00022448"/>
    </source>
</evidence>